<reference evidence="3 4" key="1">
    <citation type="submission" date="2019-04" db="EMBL/GenBank/DDBJ databases">
        <title>Draft genome sequence of Pseudomonas sp. M7D1 isolated from rhizosphere of plant the flowery desert.</title>
        <authorList>
            <person name="Poblete-Morales M."/>
            <person name="Plaza N."/>
            <person name="Corsini G."/>
            <person name="Silva E."/>
        </authorList>
    </citation>
    <scope>NUCLEOTIDE SEQUENCE [LARGE SCALE GENOMIC DNA]</scope>
    <source>
        <strain evidence="3 4">M7D1</strain>
    </source>
</reference>
<evidence type="ECO:0000256" key="1">
    <source>
        <dbReference type="ARBA" id="ARBA00022519"/>
    </source>
</evidence>
<dbReference type="Proteomes" id="UP000310574">
    <property type="component" value="Unassembled WGS sequence"/>
</dbReference>
<comment type="caution">
    <text evidence="3">The sequence shown here is derived from an EMBL/GenBank/DDBJ whole genome shotgun (WGS) entry which is preliminary data.</text>
</comment>
<dbReference type="PANTHER" id="PTHR43685:SF11">
    <property type="entry name" value="GLYCOSYLTRANSFERASE TAGX-RELATED"/>
    <property type="match status" value="1"/>
</dbReference>
<sequence>MAGIEMSFCDGADSVVVEFKPRVTVVIPVYNGAEFLAQAITSVLEQTYRDIELIVVNDGSNDDGATDRIVRSFGNAIRYYTKSNGGVASALNLAVQEMSGEYFSWLSHDDLYAKDKISRQIDFLSSQPEHTIVYSDYSIFTGKDVGKAVPVTMPTVQPEYFRYWITAQSALHGCSLLIPRSAFEVAGSFHEGLRTTQDYELWFRMAGTHRFVHIPELLLFARSHGNQDTHRFADLAFAEAGDLYLEFVKSMSPSEVPGSSPAEVGSNYLRLASGLWQRGFNDAAAYSVALARRYGVSFYHVLGSQLLAVCARSIRRYARAALSPQRRQTVRRVIGHLLPFHRGR</sequence>
<evidence type="ECO:0000313" key="4">
    <source>
        <dbReference type="Proteomes" id="UP000310574"/>
    </source>
</evidence>
<feature type="domain" description="Glycosyltransferase 2-like" evidence="2">
    <location>
        <begin position="24"/>
        <end position="149"/>
    </location>
</feature>
<organism evidence="3 4">
    <name type="scientific">Pseudomonas atacamensis</name>
    <dbReference type="NCBI Taxonomy" id="2565368"/>
    <lineage>
        <taxon>Bacteria</taxon>
        <taxon>Pseudomonadati</taxon>
        <taxon>Pseudomonadota</taxon>
        <taxon>Gammaproteobacteria</taxon>
        <taxon>Pseudomonadales</taxon>
        <taxon>Pseudomonadaceae</taxon>
        <taxon>Pseudomonas</taxon>
    </lineage>
</organism>
<dbReference type="SUPFAM" id="SSF53448">
    <property type="entry name" value="Nucleotide-diphospho-sugar transferases"/>
    <property type="match status" value="1"/>
</dbReference>
<evidence type="ECO:0000259" key="2">
    <source>
        <dbReference type="Pfam" id="PF00535"/>
    </source>
</evidence>
<name>A0AAQ2I1K9_9PSED</name>
<evidence type="ECO:0000313" key="3">
    <source>
        <dbReference type="EMBL" id="THF32637.1"/>
    </source>
</evidence>
<proteinExistence type="predicted"/>
<dbReference type="InterPro" id="IPR050834">
    <property type="entry name" value="Glycosyltransf_2"/>
</dbReference>
<dbReference type="RefSeq" id="WP_136492976.1">
    <property type="nucleotide sequence ID" value="NZ_SSBS01000003.1"/>
</dbReference>
<dbReference type="EMBL" id="SSBS01000003">
    <property type="protein sequence ID" value="THF32637.1"/>
    <property type="molecule type" value="Genomic_DNA"/>
</dbReference>
<protein>
    <submittedName>
        <fullName evidence="3">Glycosyltransferase</fullName>
    </submittedName>
</protein>
<gene>
    <name evidence="3" type="ORF">E5170_13415</name>
</gene>
<dbReference type="Pfam" id="PF00535">
    <property type="entry name" value="Glycos_transf_2"/>
    <property type="match status" value="1"/>
</dbReference>
<dbReference type="PANTHER" id="PTHR43685">
    <property type="entry name" value="GLYCOSYLTRANSFERASE"/>
    <property type="match status" value="1"/>
</dbReference>
<keyword evidence="1" id="KW-0472">Membrane</keyword>
<keyword evidence="1" id="KW-1003">Cell membrane</keyword>
<accession>A0AAQ2I1K9</accession>
<dbReference type="Gene3D" id="3.90.550.10">
    <property type="entry name" value="Spore Coat Polysaccharide Biosynthesis Protein SpsA, Chain A"/>
    <property type="match status" value="1"/>
</dbReference>
<keyword evidence="1" id="KW-0997">Cell inner membrane</keyword>
<dbReference type="InterPro" id="IPR029044">
    <property type="entry name" value="Nucleotide-diphossugar_trans"/>
</dbReference>
<dbReference type="AlphaFoldDB" id="A0AAQ2I1K9"/>
<dbReference type="InterPro" id="IPR001173">
    <property type="entry name" value="Glyco_trans_2-like"/>
</dbReference>